<reference evidence="2 3" key="1">
    <citation type="journal article" date="2013" name="PLoS Genet.">
        <title>Distinctive expansion of potential virulence genes in the genome of the oomycete fish pathogen Saprolegnia parasitica.</title>
        <authorList>
            <person name="Jiang R.H."/>
            <person name="de Bruijn I."/>
            <person name="Haas B.J."/>
            <person name="Belmonte R."/>
            <person name="Lobach L."/>
            <person name="Christie J."/>
            <person name="van den Ackerveken G."/>
            <person name="Bottin A."/>
            <person name="Bulone V."/>
            <person name="Diaz-Moreno S.M."/>
            <person name="Dumas B."/>
            <person name="Fan L."/>
            <person name="Gaulin E."/>
            <person name="Govers F."/>
            <person name="Grenville-Briggs L.J."/>
            <person name="Horner N.R."/>
            <person name="Levin J.Z."/>
            <person name="Mammella M."/>
            <person name="Meijer H.J."/>
            <person name="Morris P."/>
            <person name="Nusbaum C."/>
            <person name="Oome S."/>
            <person name="Phillips A.J."/>
            <person name="van Rooyen D."/>
            <person name="Rzeszutek E."/>
            <person name="Saraiva M."/>
            <person name="Secombes C.J."/>
            <person name="Seidl M.F."/>
            <person name="Snel B."/>
            <person name="Stassen J.H."/>
            <person name="Sykes S."/>
            <person name="Tripathy S."/>
            <person name="van den Berg H."/>
            <person name="Vega-Arreguin J.C."/>
            <person name="Wawra S."/>
            <person name="Young S.K."/>
            <person name="Zeng Q."/>
            <person name="Dieguez-Uribeondo J."/>
            <person name="Russ C."/>
            <person name="Tyler B.M."/>
            <person name="van West P."/>
        </authorList>
    </citation>
    <scope>NUCLEOTIDE SEQUENCE [LARGE SCALE GENOMIC DNA]</scope>
    <source>
        <strain evidence="2 3">CBS 223.65</strain>
    </source>
</reference>
<dbReference type="AlphaFoldDB" id="A0A067BYH0"/>
<evidence type="ECO:0000256" key="1">
    <source>
        <dbReference type="SAM" id="MobiDB-lite"/>
    </source>
</evidence>
<evidence type="ECO:0008006" key="4">
    <source>
        <dbReference type="Google" id="ProtNLM"/>
    </source>
</evidence>
<dbReference type="EMBL" id="KK583255">
    <property type="protein sequence ID" value="KDO23308.1"/>
    <property type="molecule type" value="Genomic_DNA"/>
</dbReference>
<dbReference type="OMA" id="EPAKWEL"/>
<accession>A0A067BYH0</accession>
<keyword evidence="3" id="KW-1185">Reference proteome</keyword>
<feature type="compositionally biased region" description="Basic and acidic residues" evidence="1">
    <location>
        <begin position="35"/>
        <end position="46"/>
    </location>
</feature>
<dbReference type="GeneID" id="24133646"/>
<proteinExistence type="predicted"/>
<sequence>MLRPTWEDEVQAALDGLDVAALEASTAEPPLSPRSEQKRKQREAFHRHSQRTRTELAFLNDKVSELKEKLELLHAKRAAVAEEPAKWELLAKAERKRRQDAMDQNDELRASLNQQVDFAHSLVQIVSKRPRSLYPSSYTTTERTLRLPMEPRARMAAYHAITDSEIAKLDAAYALAGLTNPTSEFQKNEARFEGDALIVDTIALVYLDCAFDVAVQAGWDVIRGASRLKPVLGEYVHLADIDADVSYFSSLHRPIKAQRRLLVKRYHRPHCVSYVARSIAIDDVFPLDPELAVMDEVAWAQLIEDPATGAVTLKYCQKVHPPLSSFKDAEGPVTMHLMLLFQKITKSYERAIRDQIAGIILASSAPPSG</sequence>
<organism evidence="2 3">
    <name type="scientific">Saprolegnia parasitica (strain CBS 223.65)</name>
    <dbReference type="NCBI Taxonomy" id="695850"/>
    <lineage>
        <taxon>Eukaryota</taxon>
        <taxon>Sar</taxon>
        <taxon>Stramenopiles</taxon>
        <taxon>Oomycota</taxon>
        <taxon>Saprolegniomycetes</taxon>
        <taxon>Saprolegniales</taxon>
        <taxon>Saprolegniaceae</taxon>
        <taxon>Saprolegnia</taxon>
    </lineage>
</organism>
<dbReference type="RefSeq" id="XP_012205960.1">
    <property type="nucleotide sequence ID" value="XM_012350570.1"/>
</dbReference>
<dbReference type="VEuPathDB" id="FungiDB:SPRG_11622"/>
<dbReference type="OrthoDB" id="66005at2759"/>
<name>A0A067BYH0_SAPPC</name>
<gene>
    <name evidence="2" type="ORF">SPRG_11622</name>
</gene>
<feature type="region of interest" description="Disordered" evidence="1">
    <location>
        <begin position="22"/>
        <end position="51"/>
    </location>
</feature>
<dbReference type="KEGG" id="spar:SPRG_11622"/>
<evidence type="ECO:0000313" key="3">
    <source>
        <dbReference type="Proteomes" id="UP000030745"/>
    </source>
</evidence>
<protein>
    <recommendedName>
        <fullName evidence="4">START domain-containing protein</fullName>
    </recommendedName>
</protein>
<evidence type="ECO:0000313" key="2">
    <source>
        <dbReference type="EMBL" id="KDO23308.1"/>
    </source>
</evidence>
<dbReference type="Proteomes" id="UP000030745">
    <property type="component" value="Unassembled WGS sequence"/>
</dbReference>